<dbReference type="SUPFAM" id="SSF161098">
    <property type="entry name" value="MetI-like"/>
    <property type="match status" value="1"/>
</dbReference>
<evidence type="ECO:0000313" key="11">
    <source>
        <dbReference type="Proteomes" id="UP001500755"/>
    </source>
</evidence>
<dbReference type="Pfam" id="PF00528">
    <property type="entry name" value="BPD_transp_1"/>
    <property type="match status" value="1"/>
</dbReference>
<evidence type="ECO:0000256" key="8">
    <source>
        <dbReference type="RuleBase" id="RU363032"/>
    </source>
</evidence>
<gene>
    <name evidence="10" type="ORF">GCM10009755_02270</name>
</gene>
<dbReference type="RefSeq" id="WP_344306199.1">
    <property type="nucleotide sequence ID" value="NZ_BAAANO010000003.1"/>
</dbReference>
<dbReference type="InterPro" id="IPR000515">
    <property type="entry name" value="MetI-like"/>
</dbReference>
<evidence type="ECO:0000256" key="4">
    <source>
        <dbReference type="ARBA" id="ARBA00022692"/>
    </source>
</evidence>
<dbReference type="Gene3D" id="1.10.3720.10">
    <property type="entry name" value="MetI-like"/>
    <property type="match status" value="1"/>
</dbReference>
<keyword evidence="11" id="KW-1185">Reference proteome</keyword>
<dbReference type="NCBIfam" id="TIGR01726">
    <property type="entry name" value="HEQRo_perm_3TM"/>
    <property type="match status" value="1"/>
</dbReference>
<evidence type="ECO:0000256" key="3">
    <source>
        <dbReference type="ARBA" id="ARBA00022475"/>
    </source>
</evidence>
<comment type="similarity">
    <text evidence="8">Belongs to the binding-protein-dependent transport system permease family.</text>
</comment>
<keyword evidence="5" id="KW-0029">Amino-acid transport</keyword>
<keyword evidence="4 8" id="KW-0812">Transmembrane</keyword>
<evidence type="ECO:0000256" key="5">
    <source>
        <dbReference type="ARBA" id="ARBA00022970"/>
    </source>
</evidence>
<comment type="caution">
    <text evidence="10">The sequence shown here is derived from an EMBL/GenBank/DDBJ whole genome shotgun (WGS) entry which is preliminary data.</text>
</comment>
<keyword evidence="3" id="KW-1003">Cell membrane</keyword>
<sequence>MDALLAVLTGVPLTLGVTVVSLAFGTVLALPLLALSLSPFAALRAVSRVIIDIVRGVPIIVWLFILYFGIEIAGSKLSSFGAAVLGLAVISAAYLAEVFRGAVGSVNSGQFEASRALGMTDPHTWASVIAPQAWRVAIPGYTTYGIGLLKDSSIASTIGVTEIVFQANNVARGGGDGITVFLLAGLVYVIISVPVGLLSRVADRKLSEVVAK</sequence>
<organism evidence="10 11">
    <name type="scientific">Brevibacterium samyangense</name>
    <dbReference type="NCBI Taxonomy" id="366888"/>
    <lineage>
        <taxon>Bacteria</taxon>
        <taxon>Bacillati</taxon>
        <taxon>Actinomycetota</taxon>
        <taxon>Actinomycetes</taxon>
        <taxon>Micrococcales</taxon>
        <taxon>Brevibacteriaceae</taxon>
        <taxon>Brevibacterium</taxon>
    </lineage>
</organism>
<dbReference type="CDD" id="cd06261">
    <property type="entry name" value="TM_PBP2"/>
    <property type="match status" value="1"/>
</dbReference>
<dbReference type="EMBL" id="BAAANO010000003">
    <property type="protein sequence ID" value="GAA1998514.1"/>
    <property type="molecule type" value="Genomic_DNA"/>
</dbReference>
<keyword evidence="2 8" id="KW-0813">Transport</keyword>
<evidence type="ECO:0000256" key="7">
    <source>
        <dbReference type="ARBA" id="ARBA00023136"/>
    </source>
</evidence>
<dbReference type="InterPro" id="IPR035906">
    <property type="entry name" value="MetI-like_sf"/>
</dbReference>
<comment type="subcellular location">
    <subcellularLocation>
        <location evidence="1 8">Cell membrane</location>
        <topology evidence="1 8">Multi-pass membrane protein</topology>
    </subcellularLocation>
</comment>
<reference evidence="10 11" key="1">
    <citation type="journal article" date="2019" name="Int. J. Syst. Evol. Microbiol.">
        <title>The Global Catalogue of Microorganisms (GCM) 10K type strain sequencing project: providing services to taxonomists for standard genome sequencing and annotation.</title>
        <authorList>
            <consortium name="The Broad Institute Genomics Platform"/>
            <consortium name="The Broad Institute Genome Sequencing Center for Infectious Disease"/>
            <person name="Wu L."/>
            <person name="Ma J."/>
        </authorList>
    </citation>
    <scope>NUCLEOTIDE SEQUENCE [LARGE SCALE GENOMIC DNA]</scope>
    <source>
        <strain evidence="10 11">JCM 14546</strain>
    </source>
</reference>
<feature type="transmembrane region" description="Helical" evidence="8">
    <location>
        <begin position="178"/>
        <end position="198"/>
    </location>
</feature>
<keyword evidence="6 8" id="KW-1133">Transmembrane helix</keyword>
<dbReference type="PANTHER" id="PTHR30614:SF0">
    <property type="entry name" value="L-CYSTINE TRANSPORT SYSTEM PERMEASE PROTEIN TCYL"/>
    <property type="match status" value="1"/>
</dbReference>
<dbReference type="PANTHER" id="PTHR30614">
    <property type="entry name" value="MEMBRANE COMPONENT OF AMINO ACID ABC TRANSPORTER"/>
    <property type="match status" value="1"/>
</dbReference>
<proteinExistence type="inferred from homology"/>
<dbReference type="InterPro" id="IPR043429">
    <property type="entry name" value="ArtM/GltK/GlnP/TcyL/YhdX-like"/>
</dbReference>
<dbReference type="InterPro" id="IPR010065">
    <property type="entry name" value="AA_ABC_transptr_permease_3TM"/>
</dbReference>
<feature type="transmembrane region" description="Helical" evidence="8">
    <location>
        <begin position="77"/>
        <end position="96"/>
    </location>
</feature>
<evidence type="ECO:0000259" key="9">
    <source>
        <dbReference type="PROSITE" id="PS50928"/>
    </source>
</evidence>
<evidence type="ECO:0000256" key="2">
    <source>
        <dbReference type="ARBA" id="ARBA00022448"/>
    </source>
</evidence>
<evidence type="ECO:0000313" key="10">
    <source>
        <dbReference type="EMBL" id="GAA1998514.1"/>
    </source>
</evidence>
<feature type="transmembrane region" description="Helical" evidence="8">
    <location>
        <begin position="49"/>
        <end position="70"/>
    </location>
</feature>
<evidence type="ECO:0000256" key="1">
    <source>
        <dbReference type="ARBA" id="ARBA00004651"/>
    </source>
</evidence>
<accession>A0ABN2T6G0</accession>
<name>A0ABN2T6G0_9MICO</name>
<dbReference type="PROSITE" id="PS50928">
    <property type="entry name" value="ABC_TM1"/>
    <property type="match status" value="1"/>
</dbReference>
<protein>
    <submittedName>
        <fullName evidence="10">Amino acid ABC transporter permease</fullName>
    </submittedName>
</protein>
<feature type="domain" description="ABC transmembrane type-1" evidence="9">
    <location>
        <begin position="11"/>
        <end position="199"/>
    </location>
</feature>
<evidence type="ECO:0000256" key="6">
    <source>
        <dbReference type="ARBA" id="ARBA00022989"/>
    </source>
</evidence>
<dbReference type="Proteomes" id="UP001500755">
    <property type="component" value="Unassembled WGS sequence"/>
</dbReference>
<keyword evidence="7 8" id="KW-0472">Membrane</keyword>